<reference evidence="1 2" key="1">
    <citation type="journal article" date="2014" name="Genome Announc.">
        <title>Draft Genome Sequences of Marine Flavobacterium Algibacter lectus Strains SS8 and NR4.</title>
        <authorList>
            <person name="Takatani N."/>
            <person name="Nakanishi M."/>
            <person name="Meirelles P."/>
            <person name="Mino S."/>
            <person name="Suda W."/>
            <person name="Oshima K."/>
            <person name="Hattori M."/>
            <person name="Ohkuma M."/>
            <person name="Hosokawa M."/>
            <person name="Miyashita K."/>
            <person name="Thompson F.L."/>
            <person name="Niwa A."/>
            <person name="Sawabe T."/>
            <person name="Sawabe T."/>
        </authorList>
    </citation>
    <scope>NUCLEOTIDE SEQUENCE [LARGE SCALE GENOMIC DNA]</scope>
    <source>
        <strain evidence="1 2">JCM 19300</strain>
    </source>
</reference>
<proteinExistence type="predicted"/>
<evidence type="ECO:0000313" key="1">
    <source>
        <dbReference type="EMBL" id="GAL61652.1"/>
    </source>
</evidence>
<sequence length="76" mass="8787">MLDFQAILESIQKNATEAPDKGAVATYIPELAILVRITSEFIYALPMVKVMVQAILINPFPYRVFLKFWHYLKPCR</sequence>
<dbReference type="AlphaFoldDB" id="A0A090W286"/>
<dbReference type="EMBL" id="BBNQ01000003">
    <property type="protein sequence ID" value="GAL61652.1"/>
    <property type="molecule type" value="Genomic_DNA"/>
</dbReference>
<dbReference type="Proteomes" id="UP000029644">
    <property type="component" value="Unassembled WGS sequence"/>
</dbReference>
<name>A0A090W286_9FLAO</name>
<protein>
    <submittedName>
        <fullName evidence="1">Uncharacterized protein</fullName>
    </submittedName>
</protein>
<evidence type="ECO:0000313" key="2">
    <source>
        <dbReference type="Proteomes" id="UP000029644"/>
    </source>
</evidence>
<gene>
    <name evidence="1" type="ORF">JCM19300_1475</name>
</gene>
<accession>A0A090W286</accession>
<dbReference type="RefSeq" id="WP_369441119.1">
    <property type="nucleotide sequence ID" value="NZ_BBNQ01000003.1"/>
</dbReference>
<comment type="caution">
    <text evidence="1">The sequence shown here is derived from an EMBL/GenBank/DDBJ whole genome shotgun (WGS) entry which is preliminary data.</text>
</comment>
<organism evidence="1 2">
    <name type="scientific">Algibacter lectus</name>
    <dbReference type="NCBI Taxonomy" id="221126"/>
    <lineage>
        <taxon>Bacteria</taxon>
        <taxon>Pseudomonadati</taxon>
        <taxon>Bacteroidota</taxon>
        <taxon>Flavobacteriia</taxon>
        <taxon>Flavobacteriales</taxon>
        <taxon>Flavobacteriaceae</taxon>
        <taxon>Algibacter</taxon>
    </lineage>
</organism>